<name>A0AA88GP34_NAELO</name>
<gene>
    <name evidence="1" type="ORF">C9374_003511</name>
</gene>
<comment type="caution">
    <text evidence="1">The sequence shown here is derived from an EMBL/GenBank/DDBJ whole genome shotgun (WGS) entry which is preliminary data.</text>
</comment>
<keyword evidence="2" id="KW-1185">Reference proteome</keyword>
<dbReference type="EMBL" id="PYSW02000018">
    <property type="protein sequence ID" value="KAG2385696.1"/>
    <property type="molecule type" value="Genomic_DNA"/>
</dbReference>
<reference evidence="1 2" key="1">
    <citation type="journal article" date="2018" name="BMC Genomics">
        <title>The genome of Naegleria lovaniensis, the basis for a comparative approach to unravel pathogenicity factors of the human pathogenic amoeba N. fowleri.</title>
        <authorList>
            <person name="Liechti N."/>
            <person name="Schurch N."/>
            <person name="Bruggmann R."/>
            <person name="Wittwer M."/>
        </authorList>
    </citation>
    <scope>NUCLEOTIDE SEQUENCE [LARGE SCALE GENOMIC DNA]</scope>
    <source>
        <strain evidence="1 2">ATCC 30569</strain>
    </source>
</reference>
<proteinExistence type="predicted"/>
<dbReference type="RefSeq" id="XP_044549689.1">
    <property type="nucleotide sequence ID" value="XM_044693048.1"/>
</dbReference>
<accession>A0AA88GP34</accession>
<organism evidence="1 2">
    <name type="scientific">Naegleria lovaniensis</name>
    <name type="common">Amoeba</name>
    <dbReference type="NCBI Taxonomy" id="51637"/>
    <lineage>
        <taxon>Eukaryota</taxon>
        <taxon>Discoba</taxon>
        <taxon>Heterolobosea</taxon>
        <taxon>Tetramitia</taxon>
        <taxon>Eutetramitia</taxon>
        <taxon>Vahlkampfiidae</taxon>
        <taxon>Naegleria</taxon>
    </lineage>
</organism>
<dbReference type="AlphaFoldDB" id="A0AA88GP34"/>
<evidence type="ECO:0000313" key="2">
    <source>
        <dbReference type="Proteomes" id="UP000816034"/>
    </source>
</evidence>
<sequence>MSLLLSSFSLAKNFANYDGYLVSQKLSASPIELAHLLSFVAGKSDTKLVETNSLPDLSIVESTLKTIDKADTSALDSGVKSGFKMLVEDEELRCLVLDNLWVIIKTLGSDGVKHMLKAIQVLPGVLVVMNGNLDPQSLTHTVKGGLEMQAIQFKMVKEGGKGAKVIYQIIKRIIDIIRKKTQTTIESRDDLTPNQREELTKIVNATTPLVESDEPNNEKIEALLHTLRPQKYVKTDNVAI</sequence>
<dbReference type="GeneID" id="68095966"/>
<evidence type="ECO:0000313" key="1">
    <source>
        <dbReference type="EMBL" id="KAG2385696.1"/>
    </source>
</evidence>
<dbReference type="Proteomes" id="UP000816034">
    <property type="component" value="Unassembled WGS sequence"/>
</dbReference>
<protein>
    <submittedName>
        <fullName evidence="1">Uncharacterized protein</fullName>
    </submittedName>
</protein>